<feature type="repeat" description="NHL" evidence="8">
    <location>
        <begin position="1079"/>
        <end position="1122"/>
    </location>
</feature>
<reference evidence="13" key="1">
    <citation type="journal article" date="2018" name="Biosci. Biotechnol. Biochem.">
        <title>Polysaccharide hydrolase of the hadal zone amphipods Hirondellea gigas.</title>
        <authorList>
            <person name="Kobayashi H."/>
            <person name="Nagahama T."/>
            <person name="Arai W."/>
            <person name="Sasagawa Y."/>
            <person name="Umeda M."/>
            <person name="Hayashi T."/>
            <person name="Nikaido I."/>
            <person name="Watanabe H."/>
            <person name="Oguri K."/>
            <person name="Kitazato H."/>
            <person name="Fujioka K."/>
            <person name="Kido Y."/>
            <person name="Takami H."/>
        </authorList>
    </citation>
    <scope>NUCLEOTIDE SEQUENCE</scope>
    <source>
        <tissue evidence="13">Whole body</tissue>
    </source>
</reference>
<keyword evidence="5" id="KW-0862">Zinc</keyword>
<organism evidence="13">
    <name type="scientific">Hirondellea gigas</name>
    <dbReference type="NCBI Taxonomy" id="1518452"/>
    <lineage>
        <taxon>Eukaryota</taxon>
        <taxon>Metazoa</taxon>
        <taxon>Ecdysozoa</taxon>
        <taxon>Arthropoda</taxon>
        <taxon>Crustacea</taxon>
        <taxon>Multicrustacea</taxon>
        <taxon>Malacostraca</taxon>
        <taxon>Eumalacostraca</taxon>
        <taxon>Peracarida</taxon>
        <taxon>Amphipoda</taxon>
        <taxon>Amphilochidea</taxon>
        <taxon>Lysianassida</taxon>
        <taxon>Lysianassidira</taxon>
        <taxon>Lysianassoidea</taxon>
        <taxon>Lysianassidae</taxon>
        <taxon>Hirondellea</taxon>
    </lineage>
</organism>
<evidence type="ECO:0000256" key="9">
    <source>
        <dbReference type="SAM" id="Coils"/>
    </source>
</evidence>
<dbReference type="Pfam" id="PF12126">
    <property type="entry name" value="PML_CC"/>
    <property type="match status" value="1"/>
</dbReference>
<dbReference type="PANTHER" id="PTHR24104">
    <property type="entry name" value="E3 UBIQUITIN-PROTEIN LIGASE NHLRC1-RELATED"/>
    <property type="match status" value="1"/>
</dbReference>
<feature type="region of interest" description="Disordered" evidence="10">
    <location>
        <begin position="1001"/>
        <end position="1021"/>
    </location>
</feature>
<keyword evidence="2" id="KW-0479">Metal-binding</keyword>
<dbReference type="InterPro" id="IPR057750">
    <property type="entry name" value="TRIM2/3_C"/>
</dbReference>
<dbReference type="SUPFAM" id="SSF101898">
    <property type="entry name" value="NHL repeat"/>
    <property type="match status" value="1"/>
</dbReference>
<feature type="repeat" description="Filamin" evidence="7">
    <location>
        <begin position="912"/>
        <end position="966"/>
    </location>
</feature>
<dbReference type="Pfam" id="PF01436">
    <property type="entry name" value="NHL"/>
    <property type="match status" value="4"/>
</dbReference>
<dbReference type="PANTHER" id="PTHR24104:SF57">
    <property type="entry name" value="BEE-MILK PROTEIN"/>
    <property type="match status" value="1"/>
</dbReference>
<feature type="region of interest" description="Disordered" evidence="10">
    <location>
        <begin position="826"/>
        <end position="924"/>
    </location>
</feature>
<dbReference type="SMART" id="SM00184">
    <property type="entry name" value="RING"/>
    <property type="match status" value="1"/>
</dbReference>
<dbReference type="InterPro" id="IPR011042">
    <property type="entry name" value="6-blade_b-propeller_TolB-like"/>
</dbReference>
<dbReference type="InterPro" id="IPR017868">
    <property type="entry name" value="Filamin/ABP280_repeat-like"/>
</dbReference>
<dbReference type="GO" id="GO:0008270">
    <property type="term" value="F:zinc ion binding"/>
    <property type="evidence" value="ECO:0007669"/>
    <property type="project" value="UniProtKB-KW"/>
</dbReference>
<dbReference type="CDD" id="cd14960">
    <property type="entry name" value="NHL_TRIM2_like"/>
    <property type="match status" value="1"/>
</dbReference>
<feature type="domain" description="RING-type" evidence="11">
    <location>
        <begin position="376"/>
        <end position="417"/>
    </location>
</feature>
<feature type="repeat" description="NHL" evidence="8">
    <location>
        <begin position="1168"/>
        <end position="1211"/>
    </location>
</feature>
<evidence type="ECO:0000256" key="5">
    <source>
        <dbReference type="ARBA" id="ARBA00022833"/>
    </source>
</evidence>
<evidence type="ECO:0000256" key="7">
    <source>
        <dbReference type="PROSITE-ProRule" id="PRU00087"/>
    </source>
</evidence>
<dbReference type="PROSITE" id="PS00518">
    <property type="entry name" value="ZF_RING_1"/>
    <property type="match status" value="1"/>
</dbReference>
<feature type="compositionally biased region" description="Basic and acidic residues" evidence="10">
    <location>
        <begin position="1"/>
        <end position="11"/>
    </location>
</feature>
<dbReference type="Gene3D" id="3.30.160.60">
    <property type="entry name" value="Classic Zinc Finger"/>
    <property type="match status" value="1"/>
</dbReference>
<feature type="compositionally biased region" description="Polar residues" evidence="10">
    <location>
        <begin position="175"/>
        <end position="195"/>
    </location>
</feature>
<feature type="domain" description="B box-type" evidence="12">
    <location>
        <begin position="558"/>
        <end position="599"/>
    </location>
</feature>
<name>A0A2P2HZH4_9CRUS</name>
<keyword evidence="1" id="KW-0597">Phosphoprotein</keyword>
<evidence type="ECO:0000259" key="12">
    <source>
        <dbReference type="PROSITE" id="PS50119"/>
    </source>
</evidence>
<dbReference type="InterPro" id="IPR050952">
    <property type="entry name" value="TRIM-NHL_E3_ligases"/>
</dbReference>
<feature type="compositionally biased region" description="Polar residues" evidence="10">
    <location>
        <begin position="1007"/>
        <end position="1020"/>
    </location>
</feature>
<dbReference type="InterPro" id="IPR000315">
    <property type="entry name" value="Znf_B-box"/>
</dbReference>
<evidence type="ECO:0000256" key="4">
    <source>
        <dbReference type="ARBA" id="ARBA00022771"/>
    </source>
</evidence>
<dbReference type="Gene3D" id="2.120.10.30">
    <property type="entry name" value="TolB, C-terminal domain"/>
    <property type="match status" value="2"/>
</dbReference>
<dbReference type="InterPro" id="IPR001841">
    <property type="entry name" value="Znf_RING"/>
</dbReference>
<dbReference type="SMART" id="SM00336">
    <property type="entry name" value="BBOX"/>
    <property type="match status" value="2"/>
</dbReference>
<dbReference type="FunFam" id="2.120.10.30:FF:000004">
    <property type="entry name" value="Tripartite motif containing 2"/>
    <property type="match status" value="1"/>
</dbReference>
<evidence type="ECO:0000256" key="2">
    <source>
        <dbReference type="ARBA" id="ARBA00022723"/>
    </source>
</evidence>
<feature type="region of interest" description="Disordered" evidence="10">
    <location>
        <begin position="1"/>
        <end position="223"/>
    </location>
</feature>
<dbReference type="PROSITE" id="PS50194">
    <property type="entry name" value="FILAMIN_REPEAT"/>
    <property type="match status" value="1"/>
</dbReference>
<evidence type="ECO:0000256" key="6">
    <source>
        <dbReference type="PROSITE-ProRule" id="PRU00024"/>
    </source>
</evidence>
<dbReference type="Pfam" id="PF13445">
    <property type="entry name" value="zf-RING_UBOX"/>
    <property type="match status" value="1"/>
</dbReference>
<dbReference type="Gene3D" id="3.30.40.10">
    <property type="entry name" value="Zinc/RING finger domain, C3HC4 (zinc finger)"/>
    <property type="match status" value="1"/>
</dbReference>
<dbReference type="Pfam" id="PF00630">
    <property type="entry name" value="Filamin"/>
    <property type="match status" value="1"/>
</dbReference>
<dbReference type="GO" id="GO:0000209">
    <property type="term" value="P:protein polyubiquitination"/>
    <property type="evidence" value="ECO:0007669"/>
    <property type="project" value="TreeGrafter"/>
</dbReference>
<sequence>MASVPEEERSEGGQTYTVSSNSDPQDGELSNEASVNGDQNAEQNGHADRNHLSPLSSPTSDEASPKKSFATTESYHTARGKSPSEAYYTARDSSERSSPTRDRSVVYDPIGNSYIPRDPDCPIHSPKTGGSLRTSPCRTIPTTPTRESPTRPNSFSRNSPTRVTPPRTSPIRTAGSRSSPNRITSPRMSPTSPQLRGSPVKLDNKGSRTNVDGGIGSPTRASPLLRGLSVDSKVFRTSVDDSTGSPTRISPLVRGLSMDSKGLRMNVDDVIGSSTRSSPLIRGVSMDSKGLRMNADDVPGSPTRASPLLRGVSMDSKRSSVEGAIDSPTRTFPFIRGGSRSSIEGTSSPQSGRSPTGPVHPTTARSSAAESELLHCTICTQQFNNPKVLPCLHSFCESCLLSTTPAESLTISCPQCRQQSILPQAGVTDLQNNSWMQGVIDSLEAPPSSHAEERSSTTRTEGSAVPSCSSCSAAHSAVLRCCSCSLALCNNCVELHKKESEHEDYESVAVSPAVNDSSSGGGAAAASGGAVADSSGGKALAAVEGQGFIVAEGTHTFQDDMHCTSHEGMTLRFYCRDCDTAVCISCTDIEHRLHTTLRLSDAMLDQTTAMYSLLDAVANKLPAVTCCIEDLSESIDTLGHKRDDAEAAIRASFQKLREKLHDREEQLIAQLANKTQDKKNMLESQRGELQGWLSSMESGSELVKKAVQESKAPMELVLLKKQFGDRLKEHVNADLPPGPRENTLLSFEASHVDSCVSLIRRVGSVVTNPAVPYTTIASGDNLKQVPLGRRGHITVISRDFKGERVSIGGAELTAVFSPKCQPLTPSPPVSPCSYSSKSSYQNLQVPTPSSTPNPPALEKTSHVNPMITPSTPHSHTPSRAASEMSSSPQPQLNGHHNPHHYTNGHPSIRRQSISEESNTHDSSVKVIDHNNGVYNIEFILHRAGKYTLDLNLYGMPIDQSPFTVTAVPADNTCSIHGSEHSTDSPYAPIRTRHSARFSTMVARTPKGSRNTPSQRSSGSRVTLPIEDDLIMKVGIKGRNKGEFVNPQGICYSDIRGGRIIVTDSISQCVQVFTSDGEFKTRFGTRGRNVGQLQRPTGVTTLPNGNYAVADYENKCVSIFEPNGKYVHRIGQGKLFGPKGVCADRRGNIIVVDNKGSCICIFSSSGKLISKFGNRGVNYLQFAGPHFVAVNSSDHIVTTDFHNHCVKVFDAEGEFLYTFGNHGEGNGQFNAPTGIAVDDNDNIIVADWGNCRIQVFDSRGSFLSFINTLADPLHGPQGLTITGDGHIVVADSGNHCYKVYKYLQ</sequence>
<feature type="region of interest" description="Disordered" evidence="10">
    <location>
        <begin position="443"/>
        <end position="463"/>
    </location>
</feature>
<dbReference type="InterPro" id="IPR001258">
    <property type="entry name" value="NHL_repeat"/>
</dbReference>
<feature type="compositionally biased region" description="Polar residues" evidence="10">
    <location>
        <begin position="12"/>
        <end position="24"/>
    </location>
</feature>
<evidence type="ECO:0000259" key="11">
    <source>
        <dbReference type="PROSITE" id="PS50089"/>
    </source>
</evidence>
<dbReference type="PROSITE" id="PS51125">
    <property type="entry name" value="NHL"/>
    <property type="match status" value="6"/>
</dbReference>
<dbReference type="InterPro" id="IPR021978">
    <property type="entry name" value="PML-like_CC"/>
</dbReference>
<evidence type="ECO:0000256" key="8">
    <source>
        <dbReference type="PROSITE-ProRule" id="PRU00504"/>
    </source>
</evidence>
<feature type="compositionally biased region" description="Polar residues" evidence="10">
    <location>
        <begin position="53"/>
        <end position="62"/>
    </location>
</feature>
<dbReference type="InterPro" id="IPR027370">
    <property type="entry name" value="Znf-RING_euk"/>
</dbReference>
<dbReference type="PROSITE" id="PS50119">
    <property type="entry name" value="ZF_BBOX"/>
    <property type="match status" value="2"/>
</dbReference>
<feature type="region of interest" description="Disordered" evidence="10">
    <location>
        <begin position="291"/>
        <end position="366"/>
    </location>
</feature>
<feature type="repeat" description="NHL" evidence="8">
    <location>
        <begin position="1123"/>
        <end position="1164"/>
    </location>
</feature>
<dbReference type="InterPro" id="IPR014756">
    <property type="entry name" value="Ig_E-set"/>
</dbReference>
<evidence type="ECO:0000313" key="13">
    <source>
        <dbReference type="EMBL" id="LAB67178.1"/>
    </source>
</evidence>
<dbReference type="SUPFAM" id="SSF57845">
    <property type="entry name" value="B-box zinc-binding domain"/>
    <property type="match status" value="1"/>
</dbReference>
<feature type="domain" description="B box-type" evidence="12">
    <location>
        <begin position="463"/>
        <end position="507"/>
    </location>
</feature>
<dbReference type="SUPFAM" id="SSF57850">
    <property type="entry name" value="RING/U-box"/>
    <property type="match status" value="1"/>
</dbReference>
<dbReference type="EMBL" id="IACF01001479">
    <property type="protein sequence ID" value="LAB67178.1"/>
    <property type="molecule type" value="mRNA"/>
</dbReference>
<feature type="coiled-coil region" evidence="9">
    <location>
        <begin position="628"/>
        <end position="677"/>
    </location>
</feature>
<keyword evidence="3" id="KW-0677">Repeat</keyword>
<feature type="compositionally biased region" description="Polar residues" evidence="10">
    <location>
        <begin position="31"/>
        <end position="43"/>
    </location>
</feature>
<keyword evidence="4 6" id="KW-0863">Zinc-finger</keyword>
<protein>
    <submittedName>
        <fullName evidence="13">Tripartite motif-containing protein 3-like</fullName>
    </submittedName>
</protein>
<feature type="compositionally biased region" description="Basic and acidic residues" evidence="10">
    <location>
        <begin position="92"/>
        <end position="105"/>
    </location>
</feature>
<feature type="repeat" description="NHL" evidence="8">
    <location>
        <begin position="1259"/>
        <end position="1302"/>
    </location>
</feature>
<feature type="compositionally biased region" description="Polar residues" evidence="10">
    <location>
        <begin position="867"/>
        <end position="894"/>
    </location>
</feature>
<evidence type="ECO:0000256" key="3">
    <source>
        <dbReference type="ARBA" id="ARBA00022737"/>
    </source>
</evidence>
<dbReference type="GO" id="GO:0061630">
    <property type="term" value="F:ubiquitin protein ligase activity"/>
    <property type="evidence" value="ECO:0007669"/>
    <property type="project" value="TreeGrafter"/>
</dbReference>
<dbReference type="Pfam" id="PF00643">
    <property type="entry name" value="zf-B_box"/>
    <property type="match status" value="1"/>
</dbReference>
<dbReference type="Gene3D" id="2.60.40.10">
    <property type="entry name" value="Immunoglobulins"/>
    <property type="match status" value="1"/>
</dbReference>
<proteinExistence type="evidence at transcript level"/>
<dbReference type="InterPro" id="IPR013783">
    <property type="entry name" value="Ig-like_fold"/>
</dbReference>
<feature type="compositionally biased region" description="Low complexity" evidence="10">
    <location>
        <begin position="138"/>
        <end position="173"/>
    </location>
</feature>
<dbReference type="InterPro" id="IPR013083">
    <property type="entry name" value="Znf_RING/FYVE/PHD"/>
</dbReference>
<accession>A0A2P2HZH4</accession>
<evidence type="ECO:0000256" key="1">
    <source>
        <dbReference type="ARBA" id="ARBA00022553"/>
    </source>
</evidence>
<feature type="repeat" description="NHL" evidence="8">
    <location>
        <begin position="1215"/>
        <end position="1258"/>
    </location>
</feature>
<dbReference type="SUPFAM" id="SSF81296">
    <property type="entry name" value="E set domains"/>
    <property type="match status" value="1"/>
</dbReference>
<feature type="compositionally biased region" description="Polar residues" evidence="10">
    <location>
        <begin position="339"/>
        <end position="354"/>
    </location>
</feature>
<dbReference type="PROSITE" id="PS50089">
    <property type="entry name" value="ZF_RING_2"/>
    <property type="match status" value="1"/>
</dbReference>
<feature type="repeat" description="NHL" evidence="8">
    <location>
        <begin position="1032"/>
        <end position="1075"/>
    </location>
</feature>
<dbReference type="InterPro" id="IPR017907">
    <property type="entry name" value="Znf_RING_CS"/>
</dbReference>
<dbReference type="GO" id="GO:0043161">
    <property type="term" value="P:proteasome-mediated ubiquitin-dependent protein catabolic process"/>
    <property type="evidence" value="ECO:0007669"/>
    <property type="project" value="TreeGrafter"/>
</dbReference>
<evidence type="ECO:0000256" key="10">
    <source>
        <dbReference type="SAM" id="MobiDB-lite"/>
    </source>
</evidence>
<keyword evidence="9" id="KW-0175">Coiled coil</keyword>